<dbReference type="AlphaFoldDB" id="A0A917GYL6"/>
<accession>A0A917GYL6</accession>
<organism evidence="1 2">
    <name type="scientific">Bizionia arctica</name>
    <dbReference type="NCBI Taxonomy" id="1495645"/>
    <lineage>
        <taxon>Bacteria</taxon>
        <taxon>Pseudomonadati</taxon>
        <taxon>Bacteroidota</taxon>
        <taxon>Flavobacteriia</taxon>
        <taxon>Flavobacteriales</taxon>
        <taxon>Flavobacteriaceae</taxon>
        <taxon>Bizionia</taxon>
    </lineage>
</organism>
<reference evidence="1" key="1">
    <citation type="journal article" date="2014" name="Int. J. Syst. Evol. Microbiol.">
        <title>Complete genome sequence of Corynebacterium casei LMG S-19264T (=DSM 44701T), isolated from a smear-ripened cheese.</title>
        <authorList>
            <consortium name="US DOE Joint Genome Institute (JGI-PGF)"/>
            <person name="Walter F."/>
            <person name="Albersmeier A."/>
            <person name="Kalinowski J."/>
            <person name="Ruckert C."/>
        </authorList>
    </citation>
    <scope>NUCLEOTIDE SEQUENCE</scope>
    <source>
        <strain evidence="1">CGMCC 1.12751</strain>
    </source>
</reference>
<comment type="caution">
    <text evidence="1">The sequence shown here is derived from an EMBL/GenBank/DDBJ whole genome shotgun (WGS) entry which is preliminary data.</text>
</comment>
<evidence type="ECO:0000313" key="1">
    <source>
        <dbReference type="EMBL" id="GGG60635.1"/>
    </source>
</evidence>
<proteinExistence type="predicted"/>
<keyword evidence="2" id="KW-1185">Reference proteome</keyword>
<gene>
    <name evidence="1" type="ORF">GCM10010976_34220</name>
</gene>
<sequence>MLVNGQSFSELKQTCLELSTLNIKLNPLKDGAKTKGNVAYVLFDNTNKSAEVFFPFENKGIILNKTAEGNWTNGDYKLIAWKGYVIRKNGKAIYGGLGE</sequence>
<reference evidence="1" key="2">
    <citation type="submission" date="2020-09" db="EMBL/GenBank/DDBJ databases">
        <authorList>
            <person name="Sun Q."/>
            <person name="Zhou Y."/>
        </authorList>
    </citation>
    <scope>NUCLEOTIDE SEQUENCE</scope>
    <source>
        <strain evidence="1">CGMCC 1.12751</strain>
    </source>
</reference>
<evidence type="ECO:0000313" key="2">
    <source>
        <dbReference type="Proteomes" id="UP000625976"/>
    </source>
</evidence>
<name>A0A917GYL6_9FLAO</name>
<dbReference type="Proteomes" id="UP000625976">
    <property type="component" value="Unassembled WGS sequence"/>
</dbReference>
<protein>
    <submittedName>
        <fullName evidence="1">Uncharacterized protein</fullName>
    </submittedName>
</protein>
<dbReference type="EMBL" id="BMFQ01000007">
    <property type="protein sequence ID" value="GGG60635.1"/>
    <property type="molecule type" value="Genomic_DNA"/>
</dbReference>